<dbReference type="HOGENOM" id="CLU_1349603_0_0_1"/>
<evidence type="ECO:0000256" key="1">
    <source>
        <dbReference type="PROSITE-ProRule" id="PRU00042"/>
    </source>
</evidence>
<dbReference type="InterPro" id="IPR036236">
    <property type="entry name" value="Znf_C2H2_sf"/>
</dbReference>
<keyword evidence="4" id="KW-1185">Reference proteome</keyword>
<keyword evidence="1" id="KW-0863">Zinc-finger</keyword>
<feature type="domain" description="C2H2-type" evidence="2">
    <location>
        <begin position="177"/>
        <end position="203"/>
    </location>
</feature>
<evidence type="ECO:0000313" key="3">
    <source>
        <dbReference type="EMBL" id="KIM60875.1"/>
    </source>
</evidence>
<accession>A0A0C3DJJ6</accession>
<dbReference type="Proteomes" id="UP000053989">
    <property type="component" value="Unassembled WGS sequence"/>
</dbReference>
<name>A0A0C3DJJ6_9AGAM</name>
<dbReference type="PROSITE" id="PS50157">
    <property type="entry name" value="ZINC_FINGER_C2H2_2"/>
    <property type="match status" value="1"/>
</dbReference>
<dbReference type="STRING" id="1036808.A0A0C3DJJ6"/>
<reference evidence="3 4" key="1">
    <citation type="submission" date="2014-04" db="EMBL/GenBank/DDBJ databases">
        <authorList>
            <consortium name="DOE Joint Genome Institute"/>
            <person name="Kuo A."/>
            <person name="Kohler A."/>
            <person name="Nagy L.G."/>
            <person name="Floudas D."/>
            <person name="Copeland A."/>
            <person name="Barry K.W."/>
            <person name="Cichocki N."/>
            <person name="Veneault-Fourrey C."/>
            <person name="LaButti K."/>
            <person name="Lindquist E.A."/>
            <person name="Lipzen A."/>
            <person name="Lundell T."/>
            <person name="Morin E."/>
            <person name="Murat C."/>
            <person name="Sun H."/>
            <person name="Tunlid A."/>
            <person name="Henrissat B."/>
            <person name="Grigoriev I.V."/>
            <person name="Hibbett D.S."/>
            <person name="Martin F."/>
            <person name="Nordberg H.P."/>
            <person name="Cantor M.N."/>
            <person name="Hua S.X."/>
        </authorList>
    </citation>
    <scope>NUCLEOTIDE SEQUENCE [LARGE SCALE GENOMIC DNA]</scope>
    <source>
        <strain evidence="3 4">Foug A</strain>
    </source>
</reference>
<dbReference type="PROSITE" id="PS00028">
    <property type="entry name" value="ZINC_FINGER_C2H2_1"/>
    <property type="match status" value="1"/>
</dbReference>
<dbReference type="SUPFAM" id="SSF57667">
    <property type="entry name" value="beta-beta-alpha zinc fingers"/>
    <property type="match status" value="1"/>
</dbReference>
<evidence type="ECO:0000259" key="2">
    <source>
        <dbReference type="PROSITE" id="PS50157"/>
    </source>
</evidence>
<dbReference type="AlphaFoldDB" id="A0A0C3DJJ6"/>
<dbReference type="Gene3D" id="3.30.160.60">
    <property type="entry name" value="Classic Zinc Finger"/>
    <property type="match status" value="2"/>
</dbReference>
<keyword evidence="1" id="KW-0479">Metal-binding</keyword>
<dbReference type="Pfam" id="PF00096">
    <property type="entry name" value="zf-C2H2"/>
    <property type="match status" value="1"/>
</dbReference>
<dbReference type="SMART" id="SM00355">
    <property type="entry name" value="ZnF_C2H2"/>
    <property type="match status" value="2"/>
</dbReference>
<dbReference type="OrthoDB" id="2649786at2759"/>
<reference evidence="4" key="2">
    <citation type="submission" date="2015-01" db="EMBL/GenBank/DDBJ databases">
        <title>Evolutionary Origins and Diversification of the Mycorrhizal Mutualists.</title>
        <authorList>
            <consortium name="DOE Joint Genome Institute"/>
            <consortium name="Mycorrhizal Genomics Consortium"/>
            <person name="Kohler A."/>
            <person name="Kuo A."/>
            <person name="Nagy L.G."/>
            <person name="Floudas D."/>
            <person name="Copeland A."/>
            <person name="Barry K.W."/>
            <person name="Cichocki N."/>
            <person name="Veneault-Fourrey C."/>
            <person name="LaButti K."/>
            <person name="Lindquist E.A."/>
            <person name="Lipzen A."/>
            <person name="Lundell T."/>
            <person name="Morin E."/>
            <person name="Murat C."/>
            <person name="Riley R."/>
            <person name="Ohm R."/>
            <person name="Sun H."/>
            <person name="Tunlid A."/>
            <person name="Henrissat B."/>
            <person name="Grigoriev I.V."/>
            <person name="Hibbett D.S."/>
            <person name="Martin F."/>
        </authorList>
    </citation>
    <scope>NUCLEOTIDE SEQUENCE [LARGE SCALE GENOMIC DNA]</scope>
    <source>
        <strain evidence="4">Foug A</strain>
    </source>
</reference>
<proteinExistence type="predicted"/>
<sequence length="203" mass="22680">MDQPPISHWVVESDGAAYIGAPQLEGNIWNGYNYYMADRATIPLYLTGTSTGNYHLAQQAVVTLGGPVHPSPLSDAQGYQHQSLHQSLNINDAIRSPPEDNLECRWLRQDGRGPCGQKFSDRMEVVKHLNHVHGVNGSAKRNITCRWLPRSASSVCGRHLKRSNVSRHVNVHFGQTISCPYLGCTKSYSRHDSLKKHMKTHSD</sequence>
<gene>
    <name evidence="3" type="ORF">SCLCIDRAFT_1216393</name>
</gene>
<keyword evidence="1" id="KW-0862">Zinc</keyword>
<organism evidence="3 4">
    <name type="scientific">Scleroderma citrinum Foug A</name>
    <dbReference type="NCBI Taxonomy" id="1036808"/>
    <lineage>
        <taxon>Eukaryota</taxon>
        <taxon>Fungi</taxon>
        <taxon>Dikarya</taxon>
        <taxon>Basidiomycota</taxon>
        <taxon>Agaricomycotina</taxon>
        <taxon>Agaricomycetes</taxon>
        <taxon>Agaricomycetidae</taxon>
        <taxon>Boletales</taxon>
        <taxon>Sclerodermatineae</taxon>
        <taxon>Sclerodermataceae</taxon>
        <taxon>Scleroderma</taxon>
    </lineage>
</organism>
<evidence type="ECO:0000313" key="4">
    <source>
        <dbReference type="Proteomes" id="UP000053989"/>
    </source>
</evidence>
<protein>
    <recommendedName>
        <fullName evidence="2">C2H2-type domain-containing protein</fullName>
    </recommendedName>
</protein>
<dbReference type="InterPro" id="IPR013087">
    <property type="entry name" value="Znf_C2H2_type"/>
</dbReference>
<dbReference type="GO" id="GO:0008270">
    <property type="term" value="F:zinc ion binding"/>
    <property type="evidence" value="ECO:0007669"/>
    <property type="project" value="UniProtKB-KW"/>
</dbReference>
<dbReference type="InParanoid" id="A0A0C3DJJ6"/>
<dbReference type="EMBL" id="KN822057">
    <property type="protein sequence ID" value="KIM60875.1"/>
    <property type="molecule type" value="Genomic_DNA"/>
</dbReference>